<keyword evidence="1" id="KW-0812">Transmembrane</keyword>
<feature type="transmembrane region" description="Helical" evidence="1">
    <location>
        <begin position="79"/>
        <end position="101"/>
    </location>
</feature>
<organismHost>
    <name type="scientific">Streptococcus pneumoniae</name>
    <dbReference type="NCBI Taxonomy" id="1313"/>
</organismHost>
<proteinExistence type="predicted"/>
<name>Q37994_BPCP1</name>
<dbReference type="EMBL" id="Z47794">
    <property type="protein sequence ID" value="CAA87730.1"/>
    <property type="molecule type" value="Genomic_DNA"/>
</dbReference>
<reference evidence="2 3" key="3">
    <citation type="journal article" date="1996" name="J. Virol.">
        <title>Analysis of the complete nucleotide sequence and functional organization of the genome of Streptococcus pneumoniae bacteriophage Cp-1.</title>
        <authorList>
            <person name="Martin A.C."/>
            <person name="Lopez R."/>
            <person name="Garcia P."/>
        </authorList>
    </citation>
    <scope>NUCLEOTIDE SEQUENCE</scope>
</reference>
<organism evidence="2 3">
    <name type="scientific">Streptococcus phage Cp-1</name>
    <name type="common">Bacteriophage Cp-1</name>
    <dbReference type="NCBI Taxonomy" id="10747"/>
    <lineage>
        <taxon>Viruses</taxon>
        <taxon>Duplodnaviria</taxon>
        <taxon>Heunggongvirae</taxon>
        <taxon>Uroviricota</taxon>
        <taxon>Caudoviricetes</taxon>
        <taxon>Madridviridae</taxon>
        <taxon>Cepunavirus</taxon>
        <taxon>Cepunavirus Cp1</taxon>
    </lineage>
</organism>
<evidence type="ECO:0000256" key="1">
    <source>
        <dbReference type="SAM" id="Phobius"/>
    </source>
</evidence>
<evidence type="ECO:0000313" key="3">
    <source>
        <dbReference type="Proteomes" id="UP000009089"/>
    </source>
</evidence>
<protein>
    <submittedName>
        <fullName evidence="2">Orff protein</fullName>
    </submittedName>
</protein>
<reference evidence="3" key="2">
    <citation type="journal article" date="1995" name="Virology">
        <title>Nucleotide sequence and transcription of the left early region of Streptococcus pneumoniae bacteriophage Cp-1 coding for the terminal protein and the DNA polymerase.</title>
        <authorList>
            <person name="Martin A.C."/>
            <person name="Lopez R."/>
            <person name="Garcia P."/>
        </authorList>
    </citation>
    <scope>NUCLEOTIDE SEQUENCE [LARGE SCALE GENOMIC DNA]</scope>
</reference>
<reference evidence="2 3" key="1">
    <citation type="journal article" date="1984" name="Virology">
        <title>Nucleotide sequence at the termini of the DNA of Streptococcus pneumoniae phage Cp-1.</title>
        <authorList>
            <person name="Escarmis C."/>
            <person name="Gomez A."/>
            <person name="Garcia E."/>
            <person name="Ronda C."/>
            <person name="Lopez R."/>
            <person name="Salas M."/>
        </authorList>
    </citation>
    <scope>NUCLEOTIDE SEQUENCE [LARGE SCALE GENOMIC DNA]</scope>
</reference>
<dbReference type="Proteomes" id="UP000009089">
    <property type="component" value="Segment"/>
</dbReference>
<evidence type="ECO:0000313" key="2">
    <source>
        <dbReference type="EMBL" id="CAA87730.1"/>
    </source>
</evidence>
<accession>Q37994</accession>
<sequence>MLRGLRIASMCTSLSLLMIDLAEIRKATGLRPLFAPSPVNFSKSSTTIVRASTLALSMLKALASNMSRCVENSAEITRYWSSIAVMFGTPTGLLNVVRLGIVKRLDKLIRDWLKSTTKSCFVSSIFVPATVIFLSLPFKVCIRDFRK</sequence>
<feature type="transmembrane region" description="Helical" evidence="1">
    <location>
        <begin position="121"/>
        <end position="142"/>
    </location>
</feature>
<keyword evidence="3" id="KW-1185">Reference proteome</keyword>
<keyword evidence="1" id="KW-1133">Transmembrane helix</keyword>
<gene>
    <name evidence="2" type="primary">orff</name>
</gene>
<keyword evidence="1" id="KW-0472">Membrane</keyword>